<dbReference type="PIRSF" id="PIRSF036492">
    <property type="entry name" value="ALDH"/>
    <property type="match status" value="1"/>
</dbReference>
<dbReference type="PANTHER" id="PTHR43353:SF5">
    <property type="entry name" value="SUCCINATE-SEMIALDEHYDE DEHYDROGENASE, MITOCHONDRIAL"/>
    <property type="match status" value="1"/>
</dbReference>
<proteinExistence type="inferred from homology"/>
<dbReference type="InterPro" id="IPR016161">
    <property type="entry name" value="Ald_DH/histidinol_DH"/>
</dbReference>
<dbReference type="Gene3D" id="3.40.605.10">
    <property type="entry name" value="Aldehyde Dehydrogenase, Chain A, domain 1"/>
    <property type="match status" value="1"/>
</dbReference>
<evidence type="ECO:0000256" key="3">
    <source>
        <dbReference type="PIRNR" id="PIRNR036492"/>
    </source>
</evidence>
<protein>
    <recommendedName>
        <fullName evidence="3">Aldehyde dehydrogenase</fullName>
    </recommendedName>
</protein>
<dbReference type="PANTHER" id="PTHR43353">
    <property type="entry name" value="SUCCINATE-SEMIALDEHYDE DEHYDROGENASE, MITOCHONDRIAL"/>
    <property type="match status" value="1"/>
</dbReference>
<dbReference type="NCBIfam" id="TIGR01780">
    <property type="entry name" value="SSADH"/>
    <property type="match status" value="1"/>
</dbReference>
<feature type="domain" description="Aldehyde dehydrogenase" evidence="4">
    <location>
        <begin position="15"/>
        <end position="475"/>
    </location>
</feature>
<evidence type="ECO:0000259" key="4">
    <source>
        <dbReference type="Pfam" id="PF00171"/>
    </source>
</evidence>
<dbReference type="EMBL" id="CP095076">
    <property type="protein sequence ID" value="UOR14164.1"/>
    <property type="molecule type" value="Genomic_DNA"/>
</dbReference>
<evidence type="ECO:0000313" key="5">
    <source>
        <dbReference type="EMBL" id="UOR14164.1"/>
    </source>
</evidence>
<keyword evidence="5" id="KW-0614">Plasmid</keyword>
<dbReference type="InterPro" id="IPR010102">
    <property type="entry name" value="Succ_semiAld_DH"/>
</dbReference>
<organism evidence="5 6">
    <name type="scientific">Halobacillus amylolyticus</name>
    <dbReference type="NCBI Taxonomy" id="2932259"/>
    <lineage>
        <taxon>Bacteria</taxon>
        <taxon>Bacillati</taxon>
        <taxon>Bacillota</taxon>
        <taxon>Bacilli</taxon>
        <taxon>Bacillales</taxon>
        <taxon>Bacillaceae</taxon>
        <taxon>Halobacillus</taxon>
    </lineage>
</organism>
<gene>
    <name evidence="5" type="ORF">MUO15_20980</name>
</gene>
<dbReference type="InterPro" id="IPR050740">
    <property type="entry name" value="Aldehyde_DH_Superfamily"/>
</dbReference>
<keyword evidence="6" id="KW-1185">Reference proteome</keyword>
<geneLocation type="plasmid" evidence="5 6">
    <name>unnamed1</name>
</geneLocation>
<dbReference type="Pfam" id="PF00171">
    <property type="entry name" value="Aldedh"/>
    <property type="match status" value="1"/>
</dbReference>
<dbReference type="InterPro" id="IPR016163">
    <property type="entry name" value="Ald_DH_C"/>
</dbReference>
<dbReference type="CDD" id="cd07103">
    <property type="entry name" value="ALDH_F5_SSADH_GabD"/>
    <property type="match status" value="1"/>
</dbReference>
<reference evidence="5" key="1">
    <citation type="submission" date="2022-04" db="EMBL/GenBank/DDBJ databases">
        <title>Halobacillus sp. isolated from saltern.</title>
        <authorList>
            <person name="Won M."/>
            <person name="Lee C.-M."/>
            <person name="Woen H.-Y."/>
            <person name="Kwon S.-W."/>
        </authorList>
    </citation>
    <scope>NUCLEOTIDE SEQUENCE</scope>
    <source>
        <strain evidence="5">SSHM10-5</strain>
        <plasmid evidence="5">unnamed1</plasmid>
    </source>
</reference>
<dbReference type="SUPFAM" id="SSF53720">
    <property type="entry name" value="ALDH-like"/>
    <property type="match status" value="1"/>
</dbReference>
<sequence length="479" mass="52386">MVQLHYLNYINGEWVGDGFNKVKVVNPATGEYIGSVPNADEEHAKQAIEAASQALPEWSKKSAADRGDVLRKYFDLIMEHEDEIAEVMTKENGKPLKESKGEVQYAASFIEWYAEEGKRIYGRTVPGKRENHRIKVMKQPVGVVAAITPWNFPAAMITRKLGPALSAGCTLIVKPPEETPLTCMKLAKLAEEAGIPKGVFNVVNGNPEKFSETVMSDMRVRKLTFTGSTPVGKLLIKQSAEQVMKLSLELGGHAPVIVCDDADLDKTIEMLMAAKFRNSGQTCIAANRVYAQSSIYDELVRRMTAEVEKLNVGNGLEDGIDVGPLINKEGFEKAGRHVEDAQEKGARVTTGGEGQADTDKGTYFYKPTILADANYDMVIMNEETFGPILPIAKYDHDDEAVKAANDTPFGLAAYFFTQNVSRGTRISEGLEYGIIGWNDGIPSAAQAPFGGMKQSGLGREGGQEGIEEYLEVKYVSLSI</sequence>
<dbReference type="InterPro" id="IPR012394">
    <property type="entry name" value="Aldehyde_DH_NAD(P)"/>
</dbReference>
<dbReference type="InterPro" id="IPR016160">
    <property type="entry name" value="Ald_DH_CS_CYS"/>
</dbReference>
<dbReference type="Gene3D" id="3.40.309.10">
    <property type="entry name" value="Aldehyde Dehydrogenase, Chain A, domain 2"/>
    <property type="match status" value="1"/>
</dbReference>
<evidence type="ECO:0000313" key="6">
    <source>
        <dbReference type="Proteomes" id="UP000830326"/>
    </source>
</evidence>
<evidence type="ECO:0000256" key="2">
    <source>
        <dbReference type="ARBA" id="ARBA00023002"/>
    </source>
</evidence>
<name>A0ABY4HHR1_9BACI</name>
<dbReference type="InterPro" id="IPR016162">
    <property type="entry name" value="Ald_DH_N"/>
</dbReference>
<accession>A0ABY4HHR1</accession>
<evidence type="ECO:0000256" key="1">
    <source>
        <dbReference type="ARBA" id="ARBA00009986"/>
    </source>
</evidence>
<dbReference type="RefSeq" id="WP_245036303.1">
    <property type="nucleotide sequence ID" value="NZ_CP095076.1"/>
</dbReference>
<comment type="similarity">
    <text evidence="1 3">Belongs to the aldehyde dehydrogenase family.</text>
</comment>
<dbReference type="Proteomes" id="UP000830326">
    <property type="component" value="Plasmid unnamed1"/>
</dbReference>
<dbReference type="InterPro" id="IPR015590">
    <property type="entry name" value="Aldehyde_DH_dom"/>
</dbReference>
<dbReference type="PROSITE" id="PS00070">
    <property type="entry name" value="ALDEHYDE_DEHYDR_CYS"/>
    <property type="match status" value="1"/>
</dbReference>
<keyword evidence="2 3" id="KW-0560">Oxidoreductase</keyword>